<dbReference type="InterPro" id="IPR036388">
    <property type="entry name" value="WH-like_DNA-bd_sf"/>
</dbReference>
<dbReference type="Gene3D" id="3.40.50.2300">
    <property type="match status" value="1"/>
</dbReference>
<dbReference type="PIRSF" id="PIRSF006171">
    <property type="entry name" value="RR_citrat_malat"/>
    <property type="match status" value="1"/>
</dbReference>
<dbReference type="RefSeq" id="WP_009062812.1">
    <property type="nucleotide sequence ID" value="NZ_JAVRER010000021.1"/>
</dbReference>
<evidence type="ECO:0000256" key="3">
    <source>
        <dbReference type="ARBA" id="ARBA00022553"/>
    </source>
</evidence>
<keyword evidence="2 9" id="KW-0963">Cytoplasm</keyword>
<evidence type="ECO:0000256" key="8">
    <source>
        <dbReference type="ARBA" id="ARBA00023163"/>
    </source>
</evidence>
<dbReference type="InterPro" id="IPR001789">
    <property type="entry name" value="Sig_transdc_resp-reg_receiver"/>
</dbReference>
<dbReference type="GO" id="GO:0003677">
    <property type="term" value="F:DNA binding"/>
    <property type="evidence" value="ECO:0007669"/>
    <property type="project" value="UniProtKB-KW"/>
</dbReference>
<feature type="domain" description="Response regulatory" evidence="11">
    <location>
        <begin position="3"/>
        <end position="119"/>
    </location>
</feature>
<dbReference type="Pfam" id="PF00072">
    <property type="entry name" value="Response_reg"/>
    <property type="match status" value="1"/>
</dbReference>
<organism evidence="13 14">
    <name type="scientific">Streptomyces evansiae</name>
    <dbReference type="NCBI Taxonomy" id="3075535"/>
    <lineage>
        <taxon>Bacteria</taxon>
        <taxon>Bacillati</taxon>
        <taxon>Actinomycetota</taxon>
        <taxon>Actinomycetes</taxon>
        <taxon>Kitasatosporales</taxon>
        <taxon>Streptomycetaceae</taxon>
        <taxon>Streptomyces</taxon>
    </lineage>
</organism>
<gene>
    <name evidence="13" type="ORF">RM574_15145</name>
    <name evidence="12" type="ORF">RM698_28795</name>
</gene>
<keyword evidence="6 9" id="KW-0238">DNA-binding</keyword>
<keyword evidence="5 9" id="KW-0805">Transcription regulation</keyword>
<dbReference type="InterPro" id="IPR005471">
    <property type="entry name" value="Tscrpt_reg_IclR_N"/>
</dbReference>
<dbReference type="GO" id="GO:0005737">
    <property type="term" value="C:cytoplasm"/>
    <property type="evidence" value="ECO:0007669"/>
    <property type="project" value="UniProtKB-SubCell"/>
</dbReference>
<dbReference type="EMBL" id="JAVRER010000021">
    <property type="protein sequence ID" value="MDT0416826.1"/>
    <property type="molecule type" value="Genomic_DNA"/>
</dbReference>
<dbReference type="Proteomes" id="UP001183607">
    <property type="component" value="Unassembled WGS sequence"/>
</dbReference>
<evidence type="ECO:0000256" key="7">
    <source>
        <dbReference type="ARBA" id="ARBA00023159"/>
    </source>
</evidence>
<dbReference type="GO" id="GO:0000160">
    <property type="term" value="P:phosphorelay signal transduction system"/>
    <property type="evidence" value="ECO:0007669"/>
    <property type="project" value="UniProtKB-KW"/>
</dbReference>
<evidence type="ECO:0000313" key="15">
    <source>
        <dbReference type="Proteomes" id="UP001183610"/>
    </source>
</evidence>
<keyword evidence="4 9" id="KW-0902">Two-component regulatory system</keyword>
<dbReference type="EMBL" id="JAVRET010000107">
    <property type="protein sequence ID" value="MDT0413031.1"/>
    <property type="molecule type" value="Genomic_DNA"/>
</dbReference>
<keyword evidence="7 9" id="KW-0010">Activator</keyword>
<dbReference type="PROSITE" id="PS50110">
    <property type="entry name" value="RESPONSE_REGULATORY"/>
    <property type="match status" value="1"/>
</dbReference>
<keyword evidence="15" id="KW-1185">Reference proteome</keyword>
<evidence type="ECO:0000313" key="14">
    <source>
        <dbReference type="Proteomes" id="UP001183607"/>
    </source>
</evidence>
<proteinExistence type="predicted"/>
<name>A0ABD5E5X9_9ACTN</name>
<dbReference type="AlphaFoldDB" id="A0ABD5E5X9"/>
<evidence type="ECO:0000256" key="9">
    <source>
        <dbReference type="PIRNR" id="PIRNR006171"/>
    </source>
</evidence>
<reference evidence="14" key="1">
    <citation type="submission" date="2023-07" db="EMBL/GenBank/DDBJ databases">
        <title>30 novel species of actinomycetes from the DSMZ collection.</title>
        <authorList>
            <person name="Nouioui I."/>
        </authorList>
    </citation>
    <scope>NUCLEOTIDE SEQUENCE [LARGE SCALE GENOMIC DNA]</scope>
    <source>
        <strain evidence="12">DSM 41979</strain>
        <strain evidence="14">DSM 41982</strain>
    </source>
</reference>
<dbReference type="InterPro" id="IPR036390">
    <property type="entry name" value="WH_DNA-bd_sf"/>
</dbReference>
<evidence type="ECO:0000256" key="1">
    <source>
        <dbReference type="ARBA" id="ARBA00004496"/>
    </source>
</evidence>
<feature type="modified residue" description="4-aspartylphosphate" evidence="10">
    <location>
        <position position="54"/>
    </location>
</feature>
<dbReference type="SMART" id="SM00448">
    <property type="entry name" value="REC"/>
    <property type="match status" value="1"/>
</dbReference>
<evidence type="ECO:0000256" key="6">
    <source>
        <dbReference type="ARBA" id="ARBA00023125"/>
    </source>
</evidence>
<keyword evidence="3 10" id="KW-0597">Phosphoprotein</keyword>
<comment type="caution">
    <text evidence="13">The sequence shown here is derived from an EMBL/GenBank/DDBJ whole genome shotgun (WGS) entry which is preliminary data.</text>
</comment>
<dbReference type="PANTHER" id="PTHR45526">
    <property type="entry name" value="TRANSCRIPTIONAL REGULATORY PROTEIN DPIA"/>
    <property type="match status" value="1"/>
</dbReference>
<evidence type="ECO:0000313" key="13">
    <source>
        <dbReference type="EMBL" id="MDT0416826.1"/>
    </source>
</evidence>
<dbReference type="SUPFAM" id="SSF46785">
    <property type="entry name" value="Winged helix' DNA-binding domain"/>
    <property type="match status" value="1"/>
</dbReference>
<dbReference type="Gene3D" id="1.10.10.10">
    <property type="entry name" value="Winged helix-like DNA-binding domain superfamily/Winged helix DNA-binding domain"/>
    <property type="match status" value="1"/>
</dbReference>
<accession>A0ABD5E5X9</accession>
<reference evidence="13" key="2">
    <citation type="submission" date="2024-03" db="EMBL/GenBank/DDBJ databases">
        <title>30 novel species of actinomycetes from the DSMZ collection.</title>
        <authorList>
            <person name="Nouioui I."/>
        </authorList>
    </citation>
    <scope>NUCLEOTIDE SEQUENCE</scope>
    <source>
        <strain evidence="15">DSM 41979</strain>
        <strain evidence="13">DSM 41982</strain>
    </source>
</reference>
<dbReference type="PANTHER" id="PTHR45526:SF1">
    <property type="entry name" value="TRANSCRIPTIONAL REGULATORY PROTEIN DCUR-RELATED"/>
    <property type="match status" value="1"/>
</dbReference>
<keyword evidence="8 9" id="KW-0804">Transcription</keyword>
<evidence type="ECO:0000256" key="10">
    <source>
        <dbReference type="PROSITE-ProRule" id="PRU00169"/>
    </source>
</evidence>
<evidence type="ECO:0000256" key="4">
    <source>
        <dbReference type="ARBA" id="ARBA00023012"/>
    </source>
</evidence>
<dbReference type="Pfam" id="PF09339">
    <property type="entry name" value="HTH_IclR"/>
    <property type="match status" value="1"/>
</dbReference>
<dbReference type="Proteomes" id="UP001183610">
    <property type="component" value="Unassembled WGS sequence"/>
</dbReference>
<protein>
    <recommendedName>
        <fullName evidence="9">Transcriptional regulatory protein</fullName>
    </recommendedName>
</protein>
<dbReference type="CDD" id="cd19925">
    <property type="entry name" value="REC_citrate_TCS"/>
    <property type="match status" value="1"/>
</dbReference>
<evidence type="ECO:0000313" key="12">
    <source>
        <dbReference type="EMBL" id="MDT0413031.1"/>
    </source>
</evidence>
<evidence type="ECO:0000256" key="5">
    <source>
        <dbReference type="ARBA" id="ARBA00023015"/>
    </source>
</evidence>
<dbReference type="SUPFAM" id="SSF52172">
    <property type="entry name" value="CheY-like"/>
    <property type="match status" value="1"/>
</dbReference>
<dbReference type="InterPro" id="IPR051271">
    <property type="entry name" value="2C-system_Tx_regulators"/>
</dbReference>
<sequence length="234" mass="25248">MIRVLVVDDDFHVAEINTAYVSRVPGFTVVGSAHTAAQALGCLERTEVDLVLLDHYLPDETGVQLVRRLRLGGHDTDVIMVTAARDLATVRGAQRFGALQYLVKPFTFAGLRERLEGYAALRRAVDEGAARPEPGQEQIDRIFTGLRGGAGRPRPSLPKGHSTATAALIRTALTTGPAPLSAHEVAARTGIGRSTAQRYLKYLEHSGLVSLTLRYGDTGRPEHLYTWVAGAGRG</sequence>
<evidence type="ECO:0000256" key="2">
    <source>
        <dbReference type="ARBA" id="ARBA00022490"/>
    </source>
</evidence>
<dbReference type="InterPro" id="IPR011006">
    <property type="entry name" value="CheY-like_superfamily"/>
</dbReference>
<dbReference type="InterPro" id="IPR024187">
    <property type="entry name" value="Sig_transdc_resp-reg_cit/mal"/>
</dbReference>
<evidence type="ECO:0000259" key="11">
    <source>
        <dbReference type="PROSITE" id="PS50110"/>
    </source>
</evidence>
<comment type="subcellular location">
    <subcellularLocation>
        <location evidence="1 9">Cytoplasm</location>
    </subcellularLocation>
</comment>